<dbReference type="EMBL" id="CAJNXB010003844">
    <property type="protein sequence ID" value="CAF3341146.1"/>
    <property type="molecule type" value="Genomic_DNA"/>
</dbReference>
<keyword evidence="6 10" id="KW-0735">Signal-anchor</keyword>
<evidence type="ECO:0000313" key="11">
    <source>
        <dbReference type="EMBL" id="CAF3341146.1"/>
    </source>
</evidence>
<dbReference type="Proteomes" id="UP000663869">
    <property type="component" value="Unassembled WGS sequence"/>
</dbReference>
<reference evidence="15" key="1">
    <citation type="submission" date="2021-02" db="EMBL/GenBank/DDBJ databases">
        <authorList>
            <person name="Nowell W R."/>
        </authorList>
    </citation>
    <scope>NUCLEOTIDE SEQUENCE</scope>
</reference>
<evidence type="ECO:0000256" key="9">
    <source>
        <dbReference type="ARBA" id="ARBA00023136"/>
    </source>
</evidence>
<dbReference type="Proteomes" id="UP000663862">
    <property type="component" value="Unassembled WGS sequence"/>
</dbReference>
<keyword evidence="5 10" id="KW-0812">Transmembrane</keyword>
<dbReference type="GO" id="GO:0006493">
    <property type="term" value="P:protein O-linked glycosylation"/>
    <property type="evidence" value="ECO:0007669"/>
    <property type="project" value="TreeGrafter"/>
</dbReference>
<keyword evidence="8 10" id="KW-0333">Golgi apparatus</keyword>
<evidence type="ECO:0000313" key="13">
    <source>
        <dbReference type="EMBL" id="CAF3434206.1"/>
    </source>
</evidence>
<feature type="transmembrane region" description="Helical" evidence="10">
    <location>
        <begin position="12"/>
        <end position="29"/>
    </location>
</feature>
<dbReference type="EMBL" id="CAJOBS010000844">
    <property type="protein sequence ID" value="CAF4650103.1"/>
    <property type="molecule type" value="Genomic_DNA"/>
</dbReference>
<protein>
    <recommendedName>
        <fullName evidence="10">Hexosyltransferase</fullName>
        <ecNumber evidence="10">2.4.1.-</ecNumber>
    </recommendedName>
</protein>
<dbReference type="Proteomes" id="UP000663838">
    <property type="component" value="Unassembled WGS sequence"/>
</dbReference>
<dbReference type="Proteomes" id="UP000663865">
    <property type="component" value="Unassembled WGS sequence"/>
</dbReference>
<keyword evidence="7 10" id="KW-1133">Transmembrane helix</keyword>
<dbReference type="Pfam" id="PF01762">
    <property type="entry name" value="Galactosyl_T"/>
    <property type="match status" value="1"/>
</dbReference>
<evidence type="ECO:0000256" key="5">
    <source>
        <dbReference type="ARBA" id="ARBA00022692"/>
    </source>
</evidence>
<evidence type="ECO:0000256" key="8">
    <source>
        <dbReference type="ARBA" id="ARBA00023034"/>
    </source>
</evidence>
<accession>A0A818Y3D3</accession>
<dbReference type="Proteomes" id="UP000663872">
    <property type="component" value="Unassembled WGS sequence"/>
</dbReference>
<keyword evidence="4" id="KW-0808">Transferase</keyword>
<comment type="caution">
    <text evidence="15">The sequence shown here is derived from an EMBL/GenBank/DDBJ whole genome shotgun (WGS) entry which is preliminary data.</text>
</comment>
<keyword evidence="3 10" id="KW-0328">Glycosyltransferase</keyword>
<dbReference type="Gene3D" id="3.90.550.50">
    <property type="match status" value="1"/>
</dbReference>
<evidence type="ECO:0000256" key="3">
    <source>
        <dbReference type="ARBA" id="ARBA00022676"/>
    </source>
</evidence>
<dbReference type="EMBL" id="CAJNYV010005527">
    <property type="protein sequence ID" value="CAF3748176.1"/>
    <property type="molecule type" value="Genomic_DNA"/>
</dbReference>
<dbReference type="GO" id="GO:0016758">
    <property type="term" value="F:hexosyltransferase activity"/>
    <property type="evidence" value="ECO:0007669"/>
    <property type="project" value="InterPro"/>
</dbReference>
<evidence type="ECO:0000313" key="15">
    <source>
        <dbReference type="EMBL" id="CAF3748176.1"/>
    </source>
</evidence>
<dbReference type="EC" id="2.4.1.-" evidence="10"/>
<dbReference type="EMBL" id="CAJOBR010000530">
    <property type="protein sequence ID" value="CAF4520031.1"/>
    <property type="molecule type" value="Genomic_DNA"/>
</dbReference>
<dbReference type="PANTHER" id="PTHR11214">
    <property type="entry name" value="BETA-1,3-N-ACETYLGLUCOSAMINYLTRANSFERASE"/>
    <property type="match status" value="1"/>
</dbReference>
<dbReference type="AlphaFoldDB" id="A0A818Y3D3"/>
<evidence type="ECO:0000256" key="1">
    <source>
        <dbReference type="ARBA" id="ARBA00004323"/>
    </source>
</evidence>
<dbReference type="EMBL" id="CAJNYD010001531">
    <property type="protein sequence ID" value="CAF3344310.1"/>
    <property type="molecule type" value="Genomic_DNA"/>
</dbReference>
<dbReference type="Proteomes" id="UP000663851">
    <property type="component" value="Unassembled WGS sequence"/>
</dbReference>
<evidence type="ECO:0000313" key="14">
    <source>
        <dbReference type="EMBL" id="CAF3554862.1"/>
    </source>
</evidence>
<gene>
    <name evidence="13" type="ORF">FME351_LOCUS12056</name>
    <name evidence="14" type="ORF">GRG538_LOCUS20426</name>
    <name evidence="16" type="ORF">HFQ381_LOCUS13167</name>
    <name evidence="15" type="ORF">KIK155_LOCUS29550</name>
    <name evidence="12" type="ORF">LUA448_LOCUS12454</name>
    <name evidence="18" type="ORF">QYT958_LOCUS6124</name>
    <name evidence="11" type="ORF">TIS948_LOCUS22370</name>
    <name evidence="19" type="ORF">TOA249_LOCUS13929</name>
    <name evidence="17" type="ORF">TSG867_LOCUS12945</name>
</gene>
<keyword evidence="9 10" id="KW-0472">Membrane</keyword>
<comment type="subcellular location">
    <subcellularLocation>
        <location evidence="1 10">Golgi apparatus membrane</location>
        <topology evidence="1 10">Single-pass type II membrane protein</topology>
    </subcellularLocation>
</comment>
<name>A0A818Y3D3_9BILA</name>
<dbReference type="OrthoDB" id="2139606at2759"/>
<evidence type="ECO:0000313" key="18">
    <source>
        <dbReference type="EMBL" id="CAF4520031.1"/>
    </source>
</evidence>
<dbReference type="Proteomes" id="UP000663833">
    <property type="component" value="Unassembled WGS sequence"/>
</dbReference>
<dbReference type="EMBL" id="CAJOBQ010000674">
    <property type="protein sequence ID" value="CAF4400350.1"/>
    <property type="molecule type" value="Genomic_DNA"/>
</dbReference>
<dbReference type="EMBL" id="CAJOBO010000818">
    <property type="protein sequence ID" value="CAF4294975.1"/>
    <property type="molecule type" value="Genomic_DNA"/>
</dbReference>
<evidence type="ECO:0000313" key="16">
    <source>
        <dbReference type="EMBL" id="CAF4294975.1"/>
    </source>
</evidence>
<comment type="similarity">
    <text evidence="2 10">Belongs to the glycosyltransferase 31 family.</text>
</comment>
<evidence type="ECO:0000313" key="19">
    <source>
        <dbReference type="EMBL" id="CAF4650103.1"/>
    </source>
</evidence>
<evidence type="ECO:0000256" key="10">
    <source>
        <dbReference type="RuleBase" id="RU363063"/>
    </source>
</evidence>
<evidence type="ECO:0000256" key="4">
    <source>
        <dbReference type="ARBA" id="ARBA00022679"/>
    </source>
</evidence>
<dbReference type="EMBL" id="CAJNYU010001434">
    <property type="protein sequence ID" value="CAF3434206.1"/>
    <property type="molecule type" value="Genomic_DNA"/>
</dbReference>
<evidence type="ECO:0000256" key="2">
    <source>
        <dbReference type="ARBA" id="ARBA00008661"/>
    </source>
</evidence>
<evidence type="ECO:0000313" key="17">
    <source>
        <dbReference type="EMBL" id="CAF4400350.1"/>
    </source>
</evidence>
<dbReference type="PANTHER" id="PTHR11214:SF3">
    <property type="entry name" value="BETA-1,3-GALACTOSYLTRANSFERASE 6"/>
    <property type="match status" value="1"/>
</dbReference>
<evidence type="ECO:0000256" key="6">
    <source>
        <dbReference type="ARBA" id="ARBA00022968"/>
    </source>
</evidence>
<dbReference type="GO" id="GO:0000139">
    <property type="term" value="C:Golgi membrane"/>
    <property type="evidence" value="ECO:0007669"/>
    <property type="project" value="UniProtKB-SubCell"/>
</dbReference>
<organism evidence="15 20">
    <name type="scientific">Rotaria socialis</name>
    <dbReference type="NCBI Taxonomy" id="392032"/>
    <lineage>
        <taxon>Eukaryota</taxon>
        <taxon>Metazoa</taxon>
        <taxon>Spiralia</taxon>
        <taxon>Gnathifera</taxon>
        <taxon>Rotifera</taxon>
        <taxon>Eurotatoria</taxon>
        <taxon>Bdelloidea</taxon>
        <taxon>Philodinida</taxon>
        <taxon>Philodinidae</taxon>
        <taxon>Rotaria</taxon>
    </lineage>
</organism>
<dbReference type="EMBL" id="CAJNYT010003384">
    <property type="protein sequence ID" value="CAF3554862.1"/>
    <property type="molecule type" value="Genomic_DNA"/>
</dbReference>
<evidence type="ECO:0000313" key="12">
    <source>
        <dbReference type="EMBL" id="CAF3344310.1"/>
    </source>
</evidence>
<proteinExistence type="inferred from homology"/>
<dbReference type="Proteomes" id="UP000663848">
    <property type="component" value="Unassembled WGS sequence"/>
</dbReference>
<dbReference type="InterPro" id="IPR002659">
    <property type="entry name" value="Glyco_trans_31"/>
</dbReference>
<evidence type="ECO:0000256" key="7">
    <source>
        <dbReference type="ARBA" id="ARBA00022989"/>
    </source>
</evidence>
<dbReference type="Proteomes" id="UP000663825">
    <property type="component" value="Unassembled WGS sequence"/>
</dbReference>
<sequence>MFDGYNGRRRLKNTLAIALGLIVLIALYYTPPAKVSPSQEKPVPQIIAQAPNTPSQPIVTKQRPGVLSNIEFINSPYLSLHLLHTNFIPIIVLSKAANVEIRDSIRRTWGFYRPYLNDTLRIKIFFLVGTDDFMIQRIRTEQIVFDDVIQVSMPDMHTFSAFKEYSAMLWVRNYLPNVPFYIKADDCLIINMRVLVGKFLSILKPLANKSVVIGWYLTENTVQRDRFQKLANSVMSETDGDFRFAMNLFYVVTAKGADRMLETLSKIEQVDCPGEIFVTGILRDAANVDMTNLQLYAENFRFEFADGSCRSAFEKDRNLLICTSSSHIGPIRSMSEYFDGWHAITAPLPA</sequence>
<evidence type="ECO:0000313" key="20">
    <source>
        <dbReference type="Proteomes" id="UP000663865"/>
    </source>
</evidence>